<protein>
    <submittedName>
        <fullName evidence="1">Uncharacterized protein</fullName>
    </submittedName>
</protein>
<dbReference type="EMBL" id="CADEAL010004183">
    <property type="protein sequence ID" value="CAB1453761.1"/>
    <property type="molecule type" value="Genomic_DNA"/>
</dbReference>
<accession>A0A9N7VSX7</accession>
<evidence type="ECO:0000313" key="2">
    <source>
        <dbReference type="Proteomes" id="UP001153269"/>
    </source>
</evidence>
<name>A0A9N7VSX7_PLEPL</name>
<sequence length="110" mass="12586">MDVLTASLSALQVSPSQRRNSLTQSDRADLLITGTSHKREFHVFATSPSIRHLRSTRGDNYQTRSRQQRHKSRFDFLTAGRLQGMVLLPDHPARPDSLLITPERQRRLVP</sequence>
<reference evidence="1" key="1">
    <citation type="submission" date="2020-03" db="EMBL/GenBank/DDBJ databases">
        <authorList>
            <person name="Weist P."/>
        </authorList>
    </citation>
    <scope>NUCLEOTIDE SEQUENCE</scope>
</reference>
<keyword evidence="2" id="KW-1185">Reference proteome</keyword>
<gene>
    <name evidence="1" type="ORF">PLEPLA_LOCUS41521</name>
</gene>
<dbReference type="AlphaFoldDB" id="A0A9N7VSX7"/>
<comment type="caution">
    <text evidence="1">The sequence shown here is derived from an EMBL/GenBank/DDBJ whole genome shotgun (WGS) entry which is preliminary data.</text>
</comment>
<dbReference type="Proteomes" id="UP001153269">
    <property type="component" value="Unassembled WGS sequence"/>
</dbReference>
<evidence type="ECO:0000313" key="1">
    <source>
        <dbReference type="EMBL" id="CAB1453761.1"/>
    </source>
</evidence>
<proteinExistence type="predicted"/>
<organism evidence="1 2">
    <name type="scientific">Pleuronectes platessa</name>
    <name type="common">European plaice</name>
    <dbReference type="NCBI Taxonomy" id="8262"/>
    <lineage>
        <taxon>Eukaryota</taxon>
        <taxon>Metazoa</taxon>
        <taxon>Chordata</taxon>
        <taxon>Craniata</taxon>
        <taxon>Vertebrata</taxon>
        <taxon>Euteleostomi</taxon>
        <taxon>Actinopterygii</taxon>
        <taxon>Neopterygii</taxon>
        <taxon>Teleostei</taxon>
        <taxon>Neoteleostei</taxon>
        <taxon>Acanthomorphata</taxon>
        <taxon>Carangaria</taxon>
        <taxon>Pleuronectiformes</taxon>
        <taxon>Pleuronectoidei</taxon>
        <taxon>Pleuronectidae</taxon>
        <taxon>Pleuronectes</taxon>
    </lineage>
</organism>